<evidence type="ECO:0000313" key="8">
    <source>
        <dbReference type="Proteomes" id="UP000282060"/>
    </source>
</evidence>
<feature type="transmembrane region" description="Helical" evidence="6">
    <location>
        <begin position="38"/>
        <end position="58"/>
    </location>
</feature>
<evidence type="ECO:0000313" key="7">
    <source>
        <dbReference type="EMBL" id="RTR32528.1"/>
    </source>
</evidence>
<evidence type="ECO:0000256" key="1">
    <source>
        <dbReference type="ARBA" id="ARBA00004651"/>
    </source>
</evidence>
<evidence type="ECO:0000256" key="2">
    <source>
        <dbReference type="ARBA" id="ARBA00022475"/>
    </source>
</evidence>
<keyword evidence="4 6" id="KW-1133">Transmembrane helix</keyword>
<proteinExistence type="predicted"/>
<dbReference type="PANTHER" id="PTHR30250">
    <property type="entry name" value="PST FAMILY PREDICTED COLANIC ACID TRANSPORTER"/>
    <property type="match status" value="1"/>
</dbReference>
<dbReference type="PANTHER" id="PTHR30250:SF11">
    <property type="entry name" value="O-ANTIGEN TRANSPORTER-RELATED"/>
    <property type="match status" value="1"/>
</dbReference>
<feature type="transmembrane region" description="Helical" evidence="6">
    <location>
        <begin position="355"/>
        <end position="377"/>
    </location>
</feature>
<comment type="subcellular location">
    <subcellularLocation>
        <location evidence="1">Cell membrane</location>
        <topology evidence="1">Multi-pass membrane protein</topology>
    </subcellularLocation>
</comment>
<name>A0A431WB59_9GAMM</name>
<feature type="transmembrane region" description="Helical" evidence="6">
    <location>
        <begin position="108"/>
        <end position="128"/>
    </location>
</feature>
<evidence type="ECO:0000256" key="4">
    <source>
        <dbReference type="ARBA" id="ARBA00022989"/>
    </source>
</evidence>
<accession>A0A431WB59</accession>
<dbReference type="InterPro" id="IPR050833">
    <property type="entry name" value="Poly_Biosynth_Transport"/>
</dbReference>
<organism evidence="7 8">
    <name type="scientific">Shewanella atlantica</name>
    <dbReference type="NCBI Taxonomy" id="271099"/>
    <lineage>
        <taxon>Bacteria</taxon>
        <taxon>Pseudomonadati</taxon>
        <taxon>Pseudomonadota</taxon>
        <taxon>Gammaproteobacteria</taxon>
        <taxon>Alteromonadales</taxon>
        <taxon>Shewanellaceae</taxon>
        <taxon>Shewanella</taxon>
    </lineage>
</organism>
<feature type="transmembrane region" description="Helical" evidence="6">
    <location>
        <begin position="140"/>
        <end position="160"/>
    </location>
</feature>
<feature type="transmembrane region" description="Helical" evidence="6">
    <location>
        <begin position="243"/>
        <end position="263"/>
    </location>
</feature>
<dbReference type="GO" id="GO:0005886">
    <property type="term" value="C:plasma membrane"/>
    <property type="evidence" value="ECO:0007669"/>
    <property type="project" value="UniProtKB-SubCell"/>
</dbReference>
<dbReference type="Proteomes" id="UP000282060">
    <property type="component" value="Unassembled WGS sequence"/>
</dbReference>
<evidence type="ECO:0000256" key="5">
    <source>
        <dbReference type="ARBA" id="ARBA00023136"/>
    </source>
</evidence>
<protein>
    <submittedName>
        <fullName evidence="7">Lipopolysaccharide biosynthesis protein</fullName>
    </submittedName>
</protein>
<feature type="transmembrane region" description="Helical" evidence="6">
    <location>
        <begin position="212"/>
        <end position="237"/>
    </location>
</feature>
<reference evidence="7 8" key="1">
    <citation type="submission" date="2018-12" db="EMBL/GenBank/DDBJ databases">
        <authorList>
            <person name="Yu L."/>
        </authorList>
    </citation>
    <scope>NUCLEOTIDE SEQUENCE [LARGE SCALE GENOMIC DNA]</scope>
    <source>
        <strain evidence="7 8">HAW-EB5</strain>
    </source>
</reference>
<keyword evidence="3 6" id="KW-0812">Transmembrane</keyword>
<feature type="transmembrane region" description="Helical" evidence="6">
    <location>
        <begin position="5"/>
        <end position="26"/>
    </location>
</feature>
<feature type="transmembrane region" description="Helical" evidence="6">
    <location>
        <begin position="325"/>
        <end position="348"/>
    </location>
</feature>
<evidence type="ECO:0000256" key="3">
    <source>
        <dbReference type="ARBA" id="ARBA00022692"/>
    </source>
</evidence>
<dbReference type="RefSeq" id="WP_126505419.1">
    <property type="nucleotide sequence ID" value="NZ_RXNV01000003.1"/>
</dbReference>
<evidence type="ECO:0000256" key="6">
    <source>
        <dbReference type="SAM" id="Phobius"/>
    </source>
</evidence>
<comment type="caution">
    <text evidence="7">The sequence shown here is derived from an EMBL/GenBank/DDBJ whole genome shotgun (WGS) entry which is preliminary data.</text>
</comment>
<keyword evidence="8" id="KW-1185">Reference proteome</keyword>
<gene>
    <name evidence="7" type="ORF">EKG39_09100</name>
</gene>
<feature type="transmembrane region" description="Helical" evidence="6">
    <location>
        <begin position="172"/>
        <end position="191"/>
    </location>
</feature>
<dbReference type="AlphaFoldDB" id="A0A431WB59"/>
<feature type="transmembrane region" description="Helical" evidence="6">
    <location>
        <begin position="383"/>
        <end position="401"/>
    </location>
</feature>
<keyword evidence="5 6" id="KW-0472">Membrane</keyword>
<feature type="transmembrane region" description="Helical" evidence="6">
    <location>
        <begin position="79"/>
        <end position="102"/>
    </location>
</feature>
<feature type="transmembrane region" description="Helical" evidence="6">
    <location>
        <begin position="284"/>
        <end position="305"/>
    </location>
</feature>
<keyword evidence="2" id="KW-1003">Cell membrane</keyword>
<sequence>MIANVIVFGTASILIALLNFAFVSIASHLLVPEELAKFIFAYSIFNVLGAIFIFGSVTKLSIIRTSNSSQSKELSQNISVIYTQLEMSLYILPILLLVIFVLQHYGMPVILITAAIFAGAFKSLQLLYANVVRIDGQVTLFLLSQLAPPTLALGSIGFLYALDVSFTSNDYFYALAIPVVICSLVSYYLLLKKIGVQLNLSVWKNSKRTYQFSFWAALHAFFASLMTMGDRYVLWFFLAGNEYAVYSIAAVLASLLSLVYTSLNQAIVPHLYRQLNASKSRWQLVVRFSLRYFLFCLMIFLIYQLSLNTFVSIILPDEYFSSIKFARWLALGCLIQASYQLFSSVILFKKKPMMLTKITVAVGLFALANTVLCAYLGGANAVIFAFSANWLIFLVVTSFFARRLYVSEVVY</sequence>
<dbReference type="EMBL" id="RXNV01000003">
    <property type="protein sequence ID" value="RTR32528.1"/>
    <property type="molecule type" value="Genomic_DNA"/>
</dbReference>